<dbReference type="EMBL" id="JAVXZY010000007">
    <property type="protein sequence ID" value="MDT9000933.1"/>
    <property type="molecule type" value="Genomic_DNA"/>
</dbReference>
<dbReference type="SUPFAM" id="SSF82171">
    <property type="entry name" value="DPP6 N-terminal domain-like"/>
    <property type="match status" value="1"/>
</dbReference>
<dbReference type="RefSeq" id="WP_315651819.1">
    <property type="nucleotide sequence ID" value="NZ_JAVXZY010000007.1"/>
</dbReference>
<keyword evidence="2" id="KW-1185">Reference proteome</keyword>
<dbReference type="Proteomes" id="UP001246372">
    <property type="component" value="Unassembled WGS sequence"/>
</dbReference>
<name>A0ABU3PED6_9BURK</name>
<organism evidence="1 2">
    <name type="scientific">Roseateles aquae</name>
    <dbReference type="NCBI Taxonomy" id="3077235"/>
    <lineage>
        <taxon>Bacteria</taxon>
        <taxon>Pseudomonadati</taxon>
        <taxon>Pseudomonadota</taxon>
        <taxon>Betaproteobacteria</taxon>
        <taxon>Burkholderiales</taxon>
        <taxon>Sphaerotilaceae</taxon>
        <taxon>Roseateles</taxon>
    </lineage>
</organism>
<evidence type="ECO:0000313" key="1">
    <source>
        <dbReference type="EMBL" id="MDT9000933.1"/>
    </source>
</evidence>
<protein>
    <recommendedName>
        <fullName evidence="3">BPP domain-containing protein</fullName>
    </recommendedName>
</protein>
<evidence type="ECO:0008006" key="3">
    <source>
        <dbReference type="Google" id="ProtNLM"/>
    </source>
</evidence>
<proteinExistence type="predicted"/>
<comment type="caution">
    <text evidence="1">The sequence shown here is derived from an EMBL/GenBank/DDBJ whole genome shotgun (WGS) entry which is preliminary data.</text>
</comment>
<accession>A0ABU3PED6</accession>
<sequence length="311" mass="34049">MSTGVHAGDAQGHVLFRDFYGTLTRSSLDGLSGTELPVRDLPNAPLGNYFQSLDGDRKFAIYRPKSKDLTTLSVHEAGSAKLLFTQDVPAGTFIVGPVFGDPEQYLLRTVVGASDGRQAFVVRLREGRMLGVLSTQGVDDDIAVLPDGRLYRINDKSGDISTAGPDGVWQPLGRLQPPAGMRIGVWRLNHRGDRLAVIYIRSEQRSVIWTDAWVAAIDGSAQQRLTVQGLFNYPLWSPDDREISLRMDTLSSRVPQGRVSGDCGNWRIPADARDVDGLGFGHPHPIAREIFVSEGGKPSKTRACKLAAWVR</sequence>
<gene>
    <name evidence="1" type="ORF">RQP53_16775</name>
</gene>
<evidence type="ECO:0000313" key="2">
    <source>
        <dbReference type="Proteomes" id="UP001246372"/>
    </source>
</evidence>
<reference evidence="1" key="1">
    <citation type="submission" date="2023-09" db="EMBL/GenBank/DDBJ databases">
        <title>Paucibacter sp. APW11 Genome sequencing and assembly.</title>
        <authorList>
            <person name="Kim I."/>
        </authorList>
    </citation>
    <scope>NUCLEOTIDE SEQUENCE</scope>
    <source>
        <strain evidence="1">APW11</strain>
    </source>
</reference>